<dbReference type="InterPro" id="IPR037160">
    <property type="entry name" value="DNA_Pol_thumb_sf"/>
</dbReference>
<reference evidence="8" key="1">
    <citation type="submission" date="2021-01" db="EMBL/GenBank/DDBJ databases">
        <authorList>
            <person name="Corre E."/>
            <person name="Pelletier E."/>
            <person name="Niang G."/>
            <person name="Scheremetjew M."/>
            <person name="Finn R."/>
            <person name="Kale V."/>
            <person name="Holt S."/>
            <person name="Cochrane G."/>
            <person name="Meng A."/>
            <person name="Brown T."/>
            <person name="Cohen L."/>
        </authorList>
    </citation>
    <scope>NUCLEOTIDE SEQUENCE</scope>
    <source>
        <strain evidence="8">CCAP1064/1</strain>
    </source>
</reference>
<dbReference type="Pfam" id="PF14791">
    <property type="entry name" value="DNA_pol_B_thumb"/>
    <property type="match status" value="1"/>
</dbReference>
<dbReference type="GO" id="GO:0006303">
    <property type="term" value="P:double-strand break repair via nonhomologous end joining"/>
    <property type="evidence" value="ECO:0007669"/>
    <property type="project" value="TreeGrafter"/>
</dbReference>
<evidence type="ECO:0000256" key="2">
    <source>
        <dbReference type="ARBA" id="ARBA00022679"/>
    </source>
</evidence>
<keyword evidence="5" id="KW-0539">Nucleus</keyword>
<dbReference type="PRINTS" id="PR00869">
    <property type="entry name" value="DNAPOLX"/>
</dbReference>
<evidence type="ECO:0000256" key="5">
    <source>
        <dbReference type="RuleBase" id="RU366014"/>
    </source>
</evidence>
<dbReference type="PANTHER" id="PTHR11276">
    <property type="entry name" value="DNA POLYMERASE TYPE-X FAMILY MEMBER"/>
    <property type="match status" value="1"/>
</dbReference>
<dbReference type="InterPro" id="IPR028207">
    <property type="entry name" value="DNA_pol_B_palm_palm"/>
</dbReference>
<evidence type="ECO:0000259" key="7">
    <source>
        <dbReference type="Pfam" id="PF14792"/>
    </source>
</evidence>
<feature type="domain" description="DNA polymerase beta thumb" evidence="6">
    <location>
        <begin position="160"/>
        <end position="232"/>
    </location>
</feature>
<dbReference type="GO" id="GO:0003677">
    <property type="term" value="F:DNA binding"/>
    <property type="evidence" value="ECO:0007669"/>
    <property type="project" value="UniProtKB-UniRule"/>
</dbReference>
<comment type="function">
    <text evidence="5">DNA polymerase that functions in several pathways of DNA repair. Involved in base excision repair (BER) responsible for repair of lesions that give rise to abasic (AP) sites in DNA. Also contributes to DNA double-strand break repair by non-homologous end joining and homologous recombination. Has both template-dependent and template-independent (terminal transferase) DNA polymerase activities. Has also a 5'-deoxyribose-5-phosphate lyase (dRP lyase) activity.</text>
</comment>
<evidence type="ECO:0000259" key="6">
    <source>
        <dbReference type="Pfam" id="PF14791"/>
    </source>
</evidence>
<proteinExistence type="inferred from homology"/>
<dbReference type="PANTHER" id="PTHR11276:SF28">
    <property type="entry name" value="DNA POLYMERASE LAMBDA"/>
    <property type="match status" value="1"/>
</dbReference>
<protein>
    <recommendedName>
        <fullName evidence="5">DNA polymerase</fullName>
        <ecNumber evidence="5">2.7.7.7</ecNumber>
    </recommendedName>
</protein>
<dbReference type="EMBL" id="HBEL01039448">
    <property type="protein sequence ID" value="CAD8422176.1"/>
    <property type="molecule type" value="Transcribed_RNA"/>
</dbReference>
<comment type="subcellular location">
    <subcellularLocation>
        <location evidence="5">Nucleus</location>
    </subcellularLocation>
</comment>
<sequence>MNNQQTIGLNRYEDLLKRIPRDEVVELWNIVNKVVKKMSNGQVLVTVCGSFRRKALNCGDVDMILLPNRKLCQSQNIESTCIPPDNAAIIILPSVLKKLRDCGFLTDDLSNPGSYGENSGHNPGTDALSYMGICRLSREGSFFRRIDIKAYPGCQGAFAKLYFTGDAYFNRSMRAFAKRAGLTLSDAGLARAERQRMGDKTVKIKVFPSVSCSSEEQVFTAMGIPFVPPEYRICTNNTGRIGNNNLKKAEVVKRWDDNITTGDESDFDDF</sequence>
<accession>A0A7S0CHG9</accession>
<comment type="similarity">
    <text evidence="5">Belongs to the DNA polymerase type-X family.</text>
</comment>
<comment type="catalytic activity">
    <reaction evidence="5">
        <text>DNA(n) + a 2'-deoxyribonucleoside 5'-triphosphate = DNA(n+1) + diphosphate</text>
        <dbReference type="Rhea" id="RHEA:22508"/>
        <dbReference type="Rhea" id="RHEA-COMP:17339"/>
        <dbReference type="Rhea" id="RHEA-COMP:17340"/>
        <dbReference type="ChEBI" id="CHEBI:33019"/>
        <dbReference type="ChEBI" id="CHEBI:61560"/>
        <dbReference type="ChEBI" id="CHEBI:173112"/>
        <dbReference type="EC" id="2.7.7.7"/>
    </reaction>
</comment>
<dbReference type="InterPro" id="IPR029398">
    <property type="entry name" value="PolB_thumb"/>
</dbReference>
<dbReference type="Pfam" id="PF14792">
    <property type="entry name" value="DNA_pol_B_palm"/>
    <property type="match status" value="1"/>
</dbReference>
<dbReference type="InterPro" id="IPR002008">
    <property type="entry name" value="DNA_pol_X_beta-like"/>
</dbReference>
<keyword evidence="5" id="KW-0234">DNA repair</keyword>
<dbReference type="EC" id="2.7.7.7" evidence="5"/>
<evidence type="ECO:0000313" key="8">
    <source>
        <dbReference type="EMBL" id="CAD8422176.1"/>
    </source>
</evidence>
<keyword evidence="5" id="KW-0239">DNA-directed DNA polymerase</keyword>
<dbReference type="InterPro" id="IPR043519">
    <property type="entry name" value="NT_sf"/>
</dbReference>
<dbReference type="AlphaFoldDB" id="A0A7S0CHG9"/>
<organism evidence="8">
    <name type="scientific">Proboscia inermis</name>
    <dbReference type="NCBI Taxonomy" id="420281"/>
    <lineage>
        <taxon>Eukaryota</taxon>
        <taxon>Sar</taxon>
        <taxon>Stramenopiles</taxon>
        <taxon>Ochrophyta</taxon>
        <taxon>Bacillariophyta</taxon>
        <taxon>Coscinodiscophyceae</taxon>
        <taxon>Rhizosoleniophycidae</taxon>
        <taxon>Rhizosoleniales</taxon>
        <taxon>Rhizosoleniaceae</taxon>
        <taxon>Proboscia</taxon>
    </lineage>
</organism>
<dbReference type="PRINTS" id="PR00870">
    <property type="entry name" value="DNAPOLXBETA"/>
</dbReference>
<evidence type="ECO:0000256" key="4">
    <source>
        <dbReference type="ARBA" id="ARBA00022705"/>
    </source>
</evidence>
<dbReference type="GO" id="GO:0046872">
    <property type="term" value="F:metal ion binding"/>
    <property type="evidence" value="ECO:0007669"/>
    <property type="project" value="UniProtKB-UniRule"/>
</dbReference>
<evidence type="ECO:0000256" key="1">
    <source>
        <dbReference type="ARBA" id="ARBA00022634"/>
    </source>
</evidence>
<keyword evidence="3 5" id="KW-0548">Nucleotidyltransferase</keyword>
<dbReference type="SUPFAM" id="SSF81301">
    <property type="entry name" value="Nucleotidyltransferase"/>
    <property type="match status" value="1"/>
</dbReference>
<dbReference type="Gene3D" id="3.30.210.10">
    <property type="entry name" value="DNA polymerase, thumb domain"/>
    <property type="match status" value="1"/>
</dbReference>
<feature type="domain" description="DNA polymerase beta palm" evidence="7">
    <location>
        <begin position="18"/>
        <end position="152"/>
    </location>
</feature>
<gene>
    <name evidence="8" type="ORF">PINE0816_LOCUS18332</name>
</gene>
<dbReference type="GO" id="GO:0005634">
    <property type="term" value="C:nucleus"/>
    <property type="evidence" value="ECO:0007669"/>
    <property type="project" value="UniProtKB-SubCell"/>
</dbReference>
<dbReference type="GO" id="GO:0003887">
    <property type="term" value="F:DNA-directed DNA polymerase activity"/>
    <property type="evidence" value="ECO:0007669"/>
    <property type="project" value="UniProtKB-UniRule"/>
</dbReference>
<evidence type="ECO:0000256" key="3">
    <source>
        <dbReference type="ARBA" id="ARBA00022695"/>
    </source>
</evidence>
<dbReference type="InterPro" id="IPR022312">
    <property type="entry name" value="DNA_pol_X"/>
</dbReference>
<keyword evidence="5" id="KW-0227">DNA damage</keyword>
<keyword evidence="2 5" id="KW-0808">Transferase</keyword>
<keyword evidence="4" id="KW-0235">DNA replication</keyword>
<name>A0A7S0CHG9_9STRA</name>
<dbReference type="Gene3D" id="3.30.460.10">
    <property type="entry name" value="Beta Polymerase, domain 2"/>
    <property type="match status" value="1"/>
</dbReference>
<keyword evidence="1" id="KW-0237">DNA synthesis</keyword>